<name>A0A3M7GIJ4_HORWE</name>
<comment type="caution">
    <text evidence="3">The sequence shown here is derived from an EMBL/GenBank/DDBJ whole genome shotgun (WGS) entry which is preliminary data.</text>
</comment>
<dbReference type="PANTHER" id="PTHR42031:SF1">
    <property type="entry name" value="KEY LIME PATHOGENICITY PROTEIN"/>
    <property type="match status" value="1"/>
</dbReference>
<feature type="region of interest" description="Disordered" evidence="1">
    <location>
        <begin position="270"/>
        <end position="289"/>
    </location>
</feature>
<dbReference type="VEuPathDB" id="FungiDB:BTJ68_02448"/>
<gene>
    <name evidence="3" type="ORF">D0862_06659</name>
</gene>
<accession>A0A3M7GIJ4</accession>
<feature type="compositionally biased region" description="Low complexity" evidence="1">
    <location>
        <begin position="154"/>
        <end position="167"/>
    </location>
</feature>
<sequence length="738" mass="81212">MSRARGDLSPSCSVARPAFCCSTNTSNACCGKASLAAAAAVAAAWAQRAVSLHGRPLHGRNDSLLRSLERERLAIWTSYPTEDARHKAWVERKAQLISYLFGDSSAPRSFQQEEPHRDERPTNEAGQSAFGLPDLQKAKAQPSRSHHNFGATAMSRSKSMRSSPPRMHSAEVPRQTTGKRDFDQQLDMQHSASYTYGTTSWPANDTTPTQQSGDMQVYEPGAYVSKLANISTPATAAAKRQKVDGAGTSQPSLPSSLAFNTYVSPTLTISPSTSISSQPSQSSLLSSEAMSRTSSLTTSLTDAVDMMRVESSFSNCSDLPFPFEQQDVDAPFVQNATEKPAGSLQATTGFEDGSNSAQLLSSTGYGFVGQDIPFVESSPLAFDFGKMRTQATDLSYGQAQAMERTESESSTSSMSSNLSIEQKASERRRKHIENAKQNIAPKNLSRGPTSAPESSTANSTLLKPEDAVRRKEAITKTPYVRPQHPKLYCSLCKEYPNGFRGEHELRRHYDRAHAETRHVWICVEPTTNSKEGWWPQKPLGICKQCKQQKHYNVYYNAAAHLRRAHFCPRKRGRKARGEERESRAGKAGGDWPPIEWLKANGWLKEVEITSAQFFAPHVVPSQLDTTFNDSLCEDDIDLPPDSGIDLQQPDFSSIANGSHTYPVPSTTEFTYGYPTPAIDASAYFTSNTYPEQANVSLQAPLMEHTVSAPPTFLSSNFDSSVYDVNRFVYPIDTPQFPQ</sequence>
<evidence type="ECO:0000313" key="3">
    <source>
        <dbReference type="EMBL" id="RMZ00648.1"/>
    </source>
</evidence>
<feature type="compositionally biased region" description="Polar residues" evidence="1">
    <location>
        <begin position="446"/>
        <end position="461"/>
    </location>
</feature>
<dbReference type="PANTHER" id="PTHR42031">
    <property type="entry name" value="KEY LIME PATHOGENICITY PROTEIN"/>
    <property type="match status" value="1"/>
</dbReference>
<feature type="compositionally biased region" description="Basic and acidic residues" evidence="1">
    <location>
        <begin position="111"/>
        <end position="122"/>
    </location>
</feature>
<dbReference type="Pfam" id="PF25438">
    <property type="entry name" value="DUF7896"/>
    <property type="match status" value="1"/>
</dbReference>
<proteinExistence type="predicted"/>
<evidence type="ECO:0000256" key="1">
    <source>
        <dbReference type="SAM" id="MobiDB-lite"/>
    </source>
</evidence>
<dbReference type="AlphaFoldDB" id="A0A3M7GIJ4"/>
<dbReference type="EMBL" id="QWIQ01000195">
    <property type="protein sequence ID" value="RMZ00648.1"/>
    <property type="molecule type" value="Genomic_DNA"/>
</dbReference>
<dbReference type="InterPro" id="IPR057218">
    <property type="entry name" value="DUF7896"/>
</dbReference>
<evidence type="ECO:0000313" key="4">
    <source>
        <dbReference type="Proteomes" id="UP000281468"/>
    </source>
</evidence>
<feature type="region of interest" description="Disordered" evidence="1">
    <location>
        <begin position="398"/>
        <end position="468"/>
    </location>
</feature>
<reference evidence="3 4" key="1">
    <citation type="journal article" date="2018" name="BMC Genomics">
        <title>Genomic evidence for intraspecific hybridization in a clonal and extremely halotolerant yeast.</title>
        <authorList>
            <person name="Gostincar C."/>
            <person name="Stajich J.E."/>
            <person name="Zupancic J."/>
            <person name="Zalar P."/>
            <person name="Gunde-Cimerman N."/>
        </authorList>
    </citation>
    <scope>NUCLEOTIDE SEQUENCE [LARGE SCALE GENOMIC DNA]</scope>
    <source>
        <strain evidence="3 4">EXF-171</strain>
    </source>
</reference>
<evidence type="ECO:0000259" key="2">
    <source>
        <dbReference type="Pfam" id="PF25438"/>
    </source>
</evidence>
<feature type="domain" description="DUF7896" evidence="2">
    <location>
        <begin position="517"/>
        <end position="606"/>
    </location>
</feature>
<dbReference type="Proteomes" id="UP000281468">
    <property type="component" value="Unassembled WGS sequence"/>
</dbReference>
<protein>
    <recommendedName>
        <fullName evidence="2">DUF7896 domain-containing protein</fullName>
    </recommendedName>
</protein>
<organism evidence="3 4">
    <name type="scientific">Hortaea werneckii</name>
    <name type="common">Black yeast</name>
    <name type="synonym">Cladosporium werneckii</name>
    <dbReference type="NCBI Taxonomy" id="91943"/>
    <lineage>
        <taxon>Eukaryota</taxon>
        <taxon>Fungi</taxon>
        <taxon>Dikarya</taxon>
        <taxon>Ascomycota</taxon>
        <taxon>Pezizomycotina</taxon>
        <taxon>Dothideomycetes</taxon>
        <taxon>Dothideomycetidae</taxon>
        <taxon>Mycosphaerellales</taxon>
        <taxon>Teratosphaeriaceae</taxon>
        <taxon>Hortaea</taxon>
    </lineage>
</organism>
<feature type="region of interest" description="Disordered" evidence="1">
    <location>
        <begin position="106"/>
        <end position="179"/>
    </location>
</feature>